<proteinExistence type="predicted"/>
<organism evidence="2 3">
    <name type="scientific">Macrostomum lignano</name>
    <dbReference type="NCBI Taxonomy" id="282301"/>
    <lineage>
        <taxon>Eukaryota</taxon>
        <taxon>Metazoa</taxon>
        <taxon>Spiralia</taxon>
        <taxon>Lophotrochozoa</taxon>
        <taxon>Platyhelminthes</taxon>
        <taxon>Rhabditophora</taxon>
        <taxon>Macrostomorpha</taxon>
        <taxon>Macrostomida</taxon>
        <taxon>Macrostomidae</taxon>
        <taxon>Macrostomum</taxon>
    </lineage>
</organism>
<dbReference type="Proteomes" id="UP000095280">
    <property type="component" value="Unplaced"/>
</dbReference>
<keyword evidence="2" id="KW-1185">Reference proteome</keyword>
<dbReference type="AlphaFoldDB" id="A0A1I8F525"/>
<evidence type="ECO:0000313" key="3">
    <source>
        <dbReference type="WBParaSite" id="maker-unitig_20807-snap-gene-0.2-mRNA-1"/>
    </source>
</evidence>
<sequence length="116" mass="12911">MKDELETALNGAPIAFLETEITKNKIANFILVEVNEPRAAATARESTVLGQSSTRWRLRWPHSYIYVFTDASAKDPHLTNEVVFVLTGDCGDQGSAAYQAYPEDQPGQFGYSDRIQ</sequence>
<name>A0A1I8F525_9PLAT</name>
<evidence type="ECO:0000313" key="2">
    <source>
        <dbReference type="Proteomes" id="UP000095280"/>
    </source>
</evidence>
<reference evidence="3" key="1">
    <citation type="submission" date="2016-11" db="UniProtKB">
        <authorList>
            <consortium name="WormBaseParasite"/>
        </authorList>
    </citation>
    <scope>IDENTIFICATION</scope>
</reference>
<protein>
    <submittedName>
        <fullName evidence="3">Uncharacterized protein</fullName>
    </submittedName>
</protein>
<feature type="region of interest" description="Disordered" evidence="1">
    <location>
        <begin position="97"/>
        <end position="116"/>
    </location>
</feature>
<dbReference type="WBParaSite" id="maker-unitig_20807-snap-gene-0.2-mRNA-1">
    <property type="protein sequence ID" value="maker-unitig_20807-snap-gene-0.2-mRNA-1"/>
    <property type="gene ID" value="maker-unitig_20807-snap-gene-0.2"/>
</dbReference>
<accession>A0A1I8F525</accession>
<evidence type="ECO:0000256" key="1">
    <source>
        <dbReference type="SAM" id="MobiDB-lite"/>
    </source>
</evidence>